<evidence type="ECO:0000313" key="3">
    <source>
        <dbReference type="EMBL" id="GBF49396.1"/>
    </source>
</evidence>
<reference evidence="3 4" key="1">
    <citation type="submission" date="2018-02" db="EMBL/GenBank/DDBJ databases">
        <title>Novel Leptospira species isolated from soil and water in Japan.</title>
        <authorList>
            <person name="Nakao R."/>
            <person name="Masuzawa T."/>
        </authorList>
    </citation>
    <scope>NUCLEOTIDE SEQUENCE [LARGE SCALE GENOMIC DNA]</scope>
    <source>
        <strain evidence="3 4">YH101</strain>
    </source>
</reference>
<keyword evidence="1" id="KW-0812">Transmembrane</keyword>
<dbReference type="InterPro" id="IPR009045">
    <property type="entry name" value="Zn_M74/Hedgehog-like"/>
</dbReference>
<keyword evidence="3" id="KW-0645">Protease</keyword>
<sequence length="163" mass="19114">MSLALEQVENSIEKVTPRLKKFWLDLHSLIPESKLYETYRTNERQEYLYGQGRTRSGSIVTYAKAGHSPHNHGMAFDIVGVNFSKRENDIRKLLEKNSDITWGKDFWNIDPKTKKKVRFPDESHFQIKNWRRFVPSLSNKAAITFPLIAIIGFAIYKIRSKRK</sequence>
<organism evidence="3 4">
    <name type="scientific">Leptospira ryugenii</name>
    <dbReference type="NCBI Taxonomy" id="1917863"/>
    <lineage>
        <taxon>Bacteria</taxon>
        <taxon>Pseudomonadati</taxon>
        <taxon>Spirochaetota</taxon>
        <taxon>Spirochaetia</taxon>
        <taxon>Leptospirales</taxon>
        <taxon>Leptospiraceae</taxon>
        <taxon>Leptospira</taxon>
    </lineage>
</organism>
<evidence type="ECO:0000259" key="2">
    <source>
        <dbReference type="Pfam" id="PF02557"/>
    </source>
</evidence>
<keyword evidence="1" id="KW-1133">Transmembrane helix</keyword>
<dbReference type="EMBL" id="BFBB01000003">
    <property type="protein sequence ID" value="GBF49396.1"/>
    <property type="molecule type" value="Genomic_DNA"/>
</dbReference>
<dbReference type="AlphaFoldDB" id="A0A2P2DXQ4"/>
<feature type="domain" description="D-alanyl-D-alanine carboxypeptidase-like core" evidence="2">
    <location>
        <begin position="32"/>
        <end position="102"/>
    </location>
</feature>
<proteinExistence type="predicted"/>
<dbReference type="Gene3D" id="3.30.1380.10">
    <property type="match status" value="1"/>
</dbReference>
<dbReference type="Proteomes" id="UP000245133">
    <property type="component" value="Unassembled WGS sequence"/>
</dbReference>
<gene>
    <name evidence="3" type="ORF">LPTSP4_09090</name>
</gene>
<dbReference type="GO" id="GO:0006508">
    <property type="term" value="P:proteolysis"/>
    <property type="evidence" value="ECO:0007669"/>
    <property type="project" value="InterPro"/>
</dbReference>
<evidence type="ECO:0000256" key="1">
    <source>
        <dbReference type="SAM" id="Phobius"/>
    </source>
</evidence>
<feature type="transmembrane region" description="Helical" evidence="1">
    <location>
        <begin position="141"/>
        <end position="158"/>
    </location>
</feature>
<dbReference type="RefSeq" id="WP_108974252.1">
    <property type="nucleotide sequence ID" value="NZ_BFBB01000003.1"/>
</dbReference>
<comment type="caution">
    <text evidence="3">The sequence shown here is derived from an EMBL/GenBank/DDBJ whole genome shotgun (WGS) entry which is preliminary data.</text>
</comment>
<dbReference type="CDD" id="cd14845">
    <property type="entry name" value="L-Ala-D-Glu_peptidase_like"/>
    <property type="match status" value="1"/>
</dbReference>
<dbReference type="GO" id="GO:0004180">
    <property type="term" value="F:carboxypeptidase activity"/>
    <property type="evidence" value="ECO:0007669"/>
    <property type="project" value="UniProtKB-KW"/>
</dbReference>
<keyword evidence="3" id="KW-0121">Carboxypeptidase</keyword>
<keyword evidence="4" id="KW-1185">Reference proteome</keyword>
<protein>
    <submittedName>
        <fullName evidence="3">Serine-type D-Ala-D-Ala carboxypeptidase</fullName>
    </submittedName>
</protein>
<keyword evidence="3" id="KW-0378">Hydrolase</keyword>
<dbReference type="InterPro" id="IPR003709">
    <property type="entry name" value="VanY-like_core_dom"/>
</dbReference>
<accession>A0A2P2DXQ4</accession>
<dbReference type="SUPFAM" id="SSF55166">
    <property type="entry name" value="Hedgehog/DD-peptidase"/>
    <property type="match status" value="1"/>
</dbReference>
<name>A0A2P2DXQ4_9LEPT</name>
<dbReference type="Pfam" id="PF02557">
    <property type="entry name" value="VanY"/>
    <property type="match status" value="1"/>
</dbReference>
<keyword evidence="1" id="KW-0472">Membrane</keyword>
<dbReference type="OrthoDB" id="329299at2"/>
<evidence type="ECO:0000313" key="4">
    <source>
        <dbReference type="Proteomes" id="UP000245133"/>
    </source>
</evidence>